<keyword evidence="8 15" id="KW-0675">Receptor</keyword>
<dbReference type="PANTHER" id="PTHR30069:SF29">
    <property type="entry name" value="HEMOGLOBIN AND HEMOGLOBIN-HAPTOGLOBIN-BINDING PROTEIN 1-RELATED"/>
    <property type="match status" value="1"/>
</dbReference>
<evidence type="ECO:0000256" key="5">
    <source>
        <dbReference type="ARBA" id="ARBA00022729"/>
    </source>
</evidence>
<evidence type="ECO:0000256" key="6">
    <source>
        <dbReference type="ARBA" id="ARBA00023077"/>
    </source>
</evidence>
<evidence type="ECO:0000259" key="14">
    <source>
        <dbReference type="Pfam" id="PF07715"/>
    </source>
</evidence>
<dbReference type="Pfam" id="PF07715">
    <property type="entry name" value="Plug"/>
    <property type="match status" value="1"/>
</dbReference>
<evidence type="ECO:0000256" key="10">
    <source>
        <dbReference type="PROSITE-ProRule" id="PRU01360"/>
    </source>
</evidence>
<evidence type="ECO:0000259" key="13">
    <source>
        <dbReference type="Pfam" id="PF00593"/>
    </source>
</evidence>
<dbReference type="InterPro" id="IPR000531">
    <property type="entry name" value="Beta-barrel_TonB"/>
</dbReference>
<keyword evidence="3 10" id="KW-1134">Transmembrane beta strand</keyword>
<dbReference type="InterPro" id="IPR037066">
    <property type="entry name" value="Plug_dom_sf"/>
</dbReference>
<evidence type="ECO:0000313" key="16">
    <source>
        <dbReference type="Proteomes" id="UP000006732"/>
    </source>
</evidence>
<keyword evidence="9 10" id="KW-0998">Cell outer membrane</keyword>
<dbReference type="Pfam" id="PF00593">
    <property type="entry name" value="TonB_dep_Rec_b-barrel"/>
    <property type="match status" value="1"/>
</dbReference>
<dbReference type="InterPro" id="IPR012910">
    <property type="entry name" value="Plug_dom"/>
</dbReference>
<keyword evidence="16" id="KW-1185">Reference proteome</keyword>
<dbReference type="PROSITE" id="PS52016">
    <property type="entry name" value="TONB_DEPENDENT_REC_3"/>
    <property type="match status" value="1"/>
</dbReference>
<name>A1AND2_PELPD</name>
<feature type="domain" description="TonB-dependent receptor-like beta-barrel" evidence="13">
    <location>
        <begin position="234"/>
        <end position="652"/>
    </location>
</feature>
<keyword evidence="5" id="KW-0732">Signal</keyword>
<evidence type="ECO:0000256" key="7">
    <source>
        <dbReference type="ARBA" id="ARBA00023136"/>
    </source>
</evidence>
<dbReference type="eggNOG" id="COG4206">
    <property type="taxonomic scope" value="Bacteria"/>
</dbReference>
<dbReference type="GO" id="GO:0044718">
    <property type="term" value="P:siderophore transmembrane transport"/>
    <property type="evidence" value="ECO:0007669"/>
    <property type="project" value="TreeGrafter"/>
</dbReference>
<dbReference type="SUPFAM" id="SSF56935">
    <property type="entry name" value="Porins"/>
    <property type="match status" value="1"/>
</dbReference>
<proteinExistence type="inferred from homology"/>
<keyword evidence="4 10" id="KW-0812">Transmembrane</keyword>
<evidence type="ECO:0000256" key="9">
    <source>
        <dbReference type="ARBA" id="ARBA00023237"/>
    </source>
</evidence>
<sequence>MKHPFVILSLCNALVMPHIIDSTAHADQNETTAQPDQQSTETKSADTTLDRMVVTATRIQESTLDIPASVQVITQEEIRTSSARDAGELMAEAGIGHVHKYNGAQTGNVEIRGLSTDLFTESSSRVLLLVNGNRAGTTNMAKIPASEIERIEIVKGPGSVLYGSQAMGGVINIITKRGTEEGVHGSIGAEGGSWGYWKSGGDIHGKKYGIDYFISGAASASDDYRTPKGSYDNNAYESEELSTRLGYSFLNDHRVSVGFQRWVGRDLGSPGAVYAKDPDDYSKKARNSFDFEYTNKTATLKYYINNNKDDSYSTGGMGMPGPGNADRFTSNNRSQGVSIQNVFPIGVHRIIIGGQWDRNSVDTSSSSGAPYYPDSRYDNYAAFAEGRLSLLKEKLLLTAGVRYDYFDNNTLSTKGLTSTPVSRSMDHVTGRGGIVYKITDGLSLKAAIGTAFRAPSPRELASDYTLYGYRTLGNRDLGPEKSTTYEGGVEYAKDHLKGGFTFFHTSFSHKIASYYDSALGATSYKNLSSATIQGIEMNAAYDVGLAAGLDISVQPFANVTYKTRYDGESKDSASHGHLLNVPEWTGAFGVKAGQEKWDAKLIINYSGNEYITDYSASYPYPVVNKGGFMTMDIKGAIRPLKNLELTLAVENLLDRYYEYINGYPMRGRTFVGGARWIF</sequence>
<organism evidence="15 16">
    <name type="scientific">Pelobacter propionicus (strain DSM 2379 / NBRC 103807 / OttBd1)</name>
    <dbReference type="NCBI Taxonomy" id="338966"/>
    <lineage>
        <taxon>Bacteria</taxon>
        <taxon>Pseudomonadati</taxon>
        <taxon>Thermodesulfobacteriota</taxon>
        <taxon>Desulfuromonadia</taxon>
        <taxon>Desulfuromonadales</taxon>
        <taxon>Desulfuromonadaceae</taxon>
        <taxon>Pelobacter</taxon>
    </lineage>
</organism>
<evidence type="ECO:0000256" key="3">
    <source>
        <dbReference type="ARBA" id="ARBA00022452"/>
    </source>
</evidence>
<dbReference type="OrthoDB" id="9800913at2"/>
<dbReference type="Proteomes" id="UP000006732">
    <property type="component" value="Chromosome"/>
</dbReference>
<keyword evidence="7 10" id="KW-0472">Membrane</keyword>
<protein>
    <submittedName>
        <fullName evidence="15">TonB-dependent receptor</fullName>
    </submittedName>
</protein>
<gene>
    <name evidence="15" type="ordered locus">Ppro_1231</name>
</gene>
<feature type="domain" description="TonB-dependent receptor plug" evidence="14">
    <location>
        <begin position="64"/>
        <end position="170"/>
    </location>
</feature>
<evidence type="ECO:0000256" key="8">
    <source>
        <dbReference type="ARBA" id="ARBA00023170"/>
    </source>
</evidence>
<accession>A1AND2</accession>
<comment type="similarity">
    <text evidence="10 11">Belongs to the TonB-dependent receptor family.</text>
</comment>
<reference evidence="15 16" key="1">
    <citation type="submission" date="2006-10" db="EMBL/GenBank/DDBJ databases">
        <title>Complete sequence of chromosome of Pelobacter propionicus DSM 2379.</title>
        <authorList>
            <consortium name="US DOE Joint Genome Institute"/>
            <person name="Copeland A."/>
            <person name="Lucas S."/>
            <person name="Lapidus A."/>
            <person name="Barry K."/>
            <person name="Detter J.C."/>
            <person name="Glavina del Rio T."/>
            <person name="Hammon N."/>
            <person name="Israni S."/>
            <person name="Dalin E."/>
            <person name="Tice H."/>
            <person name="Pitluck S."/>
            <person name="Saunders E."/>
            <person name="Brettin T."/>
            <person name="Bruce D."/>
            <person name="Han C."/>
            <person name="Tapia R."/>
            <person name="Schmutz J."/>
            <person name="Larimer F."/>
            <person name="Land M."/>
            <person name="Hauser L."/>
            <person name="Kyrpides N."/>
            <person name="Kim E."/>
            <person name="Lovley D."/>
            <person name="Richardson P."/>
        </authorList>
    </citation>
    <scope>NUCLEOTIDE SEQUENCE [LARGE SCALE GENOMIC DNA]</scope>
    <source>
        <strain evidence="16">DSM 2379 / NBRC 103807 / OttBd1</strain>
    </source>
</reference>
<dbReference type="HOGENOM" id="CLU_008287_18_0_7"/>
<comment type="subcellular location">
    <subcellularLocation>
        <location evidence="1 10">Cell outer membrane</location>
        <topology evidence="1 10">Multi-pass membrane protein</topology>
    </subcellularLocation>
</comment>
<keyword evidence="6 11" id="KW-0798">TonB box</keyword>
<evidence type="ECO:0000256" key="12">
    <source>
        <dbReference type="SAM" id="MobiDB-lite"/>
    </source>
</evidence>
<evidence type="ECO:0000256" key="4">
    <source>
        <dbReference type="ARBA" id="ARBA00022692"/>
    </source>
</evidence>
<dbReference type="GO" id="GO:0009279">
    <property type="term" value="C:cell outer membrane"/>
    <property type="evidence" value="ECO:0007669"/>
    <property type="project" value="UniProtKB-SubCell"/>
</dbReference>
<dbReference type="InterPro" id="IPR036942">
    <property type="entry name" value="Beta-barrel_TonB_sf"/>
</dbReference>
<dbReference type="AlphaFoldDB" id="A1AND2"/>
<dbReference type="KEGG" id="ppd:Ppro_1231"/>
<dbReference type="CDD" id="cd01347">
    <property type="entry name" value="ligand_gated_channel"/>
    <property type="match status" value="1"/>
</dbReference>
<dbReference type="EMBL" id="CP000482">
    <property type="protein sequence ID" value="ABK98852.1"/>
    <property type="molecule type" value="Genomic_DNA"/>
</dbReference>
<keyword evidence="2 10" id="KW-0813">Transport</keyword>
<dbReference type="Gene3D" id="2.170.130.10">
    <property type="entry name" value="TonB-dependent receptor, plug domain"/>
    <property type="match status" value="1"/>
</dbReference>
<dbReference type="STRING" id="338966.Ppro_1231"/>
<dbReference type="GO" id="GO:0015344">
    <property type="term" value="F:siderophore uptake transmembrane transporter activity"/>
    <property type="evidence" value="ECO:0007669"/>
    <property type="project" value="TreeGrafter"/>
</dbReference>
<evidence type="ECO:0000256" key="2">
    <source>
        <dbReference type="ARBA" id="ARBA00022448"/>
    </source>
</evidence>
<evidence type="ECO:0000256" key="11">
    <source>
        <dbReference type="RuleBase" id="RU003357"/>
    </source>
</evidence>
<dbReference type="PANTHER" id="PTHR30069">
    <property type="entry name" value="TONB-DEPENDENT OUTER MEMBRANE RECEPTOR"/>
    <property type="match status" value="1"/>
</dbReference>
<evidence type="ECO:0000313" key="15">
    <source>
        <dbReference type="EMBL" id="ABK98852.1"/>
    </source>
</evidence>
<dbReference type="Gene3D" id="2.40.170.20">
    <property type="entry name" value="TonB-dependent receptor, beta-barrel domain"/>
    <property type="match status" value="1"/>
</dbReference>
<dbReference type="InterPro" id="IPR039426">
    <property type="entry name" value="TonB-dep_rcpt-like"/>
</dbReference>
<dbReference type="RefSeq" id="WP_011735154.1">
    <property type="nucleotide sequence ID" value="NC_008609.1"/>
</dbReference>
<feature type="region of interest" description="Disordered" evidence="12">
    <location>
        <begin position="28"/>
        <end position="47"/>
    </location>
</feature>
<evidence type="ECO:0000256" key="1">
    <source>
        <dbReference type="ARBA" id="ARBA00004571"/>
    </source>
</evidence>